<evidence type="ECO:0000313" key="3">
    <source>
        <dbReference type="Proteomes" id="UP000218209"/>
    </source>
</evidence>
<keyword evidence="3" id="KW-1185">Reference proteome</keyword>
<organism evidence="2 3">
    <name type="scientific">Porphyra umbilicalis</name>
    <name type="common">Purple laver</name>
    <name type="synonym">Red alga</name>
    <dbReference type="NCBI Taxonomy" id="2786"/>
    <lineage>
        <taxon>Eukaryota</taxon>
        <taxon>Rhodophyta</taxon>
        <taxon>Bangiophyceae</taxon>
        <taxon>Bangiales</taxon>
        <taxon>Bangiaceae</taxon>
        <taxon>Porphyra</taxon>
    </lineage>
</organism>
<protein>
    <submittedName>
        <fullName evidence="2">Uncharacterized protein</fullName>
    </submittedName>
</protein>
<dbReference type="EMBL" id="KV918838">
    <property type="protein sequence ID" value="OSX77458.1"/>
    <property type="molecule type" value="Genomic_DNA"/>
</dbReference>
<dbReference type="Proteomes" id="UP000218209">
    <property type="component" value="Unassembled WGS sequence"/>
</dbReference>
<dbReference type="InterPro" id="IPR038279">
    <property type="entry name" value="Ndc10_dom2_sf"/>
</dbReference>
<sequence>MGDVMAEVSAGSSVFQDSNPAYTQINLVARLFFGMPDDAAPLIRMGGLQSGRGRSACHTPAQAARAAAAAEAAGAADQRTQAVVRADRQAYDSLVVLANHCRVLGMDVGCVRAVARQVVHLVGQNNHHQVEVARSAACNDMQRHTHSATHKGTKKTICTYKGCIKRFYFGGARNGALSAIGAAPASANSTAPAAARHPSSAFNALPPPPRFPPAHGTTGGPPPPPAHDVLLPAHTTAPRNASDPTTPHPGEGVSVGRLVGRGVLQNDLNALSKVAKLFNLLWHEAKCDCCKRWCMDDYLSAGSYRPAKAILDRRKRDGILQESAAGVAKAIGKRNVSVTDQQRALTSKGMLLRQTTELQLNAYLRLNALWILQYALEARGETVRGLTWSDIARRLFDGMFSANGKGLDVLCCYISATKTTEGLVRNIGALPHVDPWLCPFGAVADALVAMFHPPGGDSSKPVFDFAPVFKPDDAALAAAGVQSRHFREAGNTYGFRRWYRVLVVPSATGGPLKAMSYEYHNSHLKAVMMAAGIPDWAAKTHLGRKAAAQKAKERGVSDGDNRDHGRWNVGIGGGAYDGPIPNLRVLLALSGRPIDCVTPTTARFAVPVPVVLQDKICTWLETEEAALAARMTADANAVDSALSDFFDLIRMLRSVFFQSWAARIATASVPADAAILAHPLLANQDFTSYCTLMRRLK</sequence>
<dbReference type="Gene3D" id="1.10.443.20">
    <property type="entry name" value="Centromere DNA-binding protein complex CBF3 subunit, domain 2"/>
    <property type="match status" value="1"/>
</dbReference>
<reference evidence="2 3" key="1">
    <citation type="submission" date="2017-03" db="EMBL/GenBank/DDBJ databases">
        <title>WGS assembly of Porphyra umbilicalis.</title>
        <authorList>
            <person name="Brawley S.H."/>
            <person name="Blouin N.A."/>
            <person name="Ficko-Blean E."/>
            <person name="Wheeler G.L."/>
            <person name="Lohr M."/>
            <person name="Goodson H.V."/>
            <person name="Jenkins J.W."/>
            <person name="Blaby-Haas C.E."/>
            <person name="Helliwell K.E."/>
            <person name="Chan C."/>
            <person name="Marriage T."/>
            <person name="Bhattacharya D."/>
            <person name="Klein A.S."/>
            <person name="Badis Y."/>
            <person name="Brodie J."/>
            <person name="Cao Y."/>
            <person name="Collen J."/>
            <person name="Dittami S.M."/>
            <person name="Gachon C.M."/>
            <person name="Green B.R."/>
            <person name="Karpowicz S."/>
            <person name="Kim J.W."/>
            <person name="Kudahl U."/>
            <person name="Lin S."/>
            <person name="Michel G."/>
            <person name="Mittag M."/>
            <person name="Olson B.J."/>
            <person name="Pangilinan J."/>
            <person name="Peng Y."/>
            <person name="Qiu H."/>
            <person name="Shu S."/>
            <person name="Singer J.T."/>
            <person name="Smith A.G."/>
            <person name="Sprecher B.N."/>
            <person name="Wagner V."/>
            <person name="Wang W."/>
            <person name="Wang Z.-Y."/>
            <person name="Yan J."/>
            <person name="Yarish C."/>
            <person name="Zoeuner-Riek S."/>
            <person name="Zhuang Y."/>
            <person name="Zou Y."/>
            <person name="Lindquist E.A."/>
            <person name="Grimwood J."/>
            <person name="Barry K."/>
            <person name="Rokhsar D.S."/>
            <person name="Schmutz J."/>
            <person name="Stiller J.W."/>
            <person name="Grossman A.R."/>
            <person name="Prochnik S.E."/>
        </authorList>
    </citation>
    <scope>NUCLEOTIDE SEQUENCE [LARGE SCALE GENOMIC DNA]</scope>
    <source>
        <strain evidence="2">4086291</strain>
    </source>
</reference>
<gene>
    <name evidence="2" type="ORF">BU14_0148s0034</name>
</gene>
<evidence type="ECO:0000313" key="2">
    <source>
        <dbReference type="EMBL" id="OSX77458.1"/>
    </source>
</evidence>
<dbReference type="AlphaFoldDB" id="A0A1X6P9C7"/>
<feature type="region of interest" description="Disordered" evidence="1">
    <location>
        <begin position="190"/>
        <end position="254"/>
    </location>
</feature>
<name>A0A1X6P9C7_PORUM</name>
<proteinExistence type="predicted"/>
<dbReference type="GO" id="GO:0003677">
    <property type="term" value="F:DNA binding"/>
    <property type="evidence" value="ECO:0007669"/>
    <property type="project" value="InterPro"/>
</dbReference>
<accession>A0A1X6P9C7</accession>
<evidence type="ECO:0000256" key="1">
    <source>
        <dbReference type="SAM" id="MobiDB-lite"/>
    </source>
</evidence>